<dbReference type="AlphaFoldDB" id="A0A2D0NH99"/>
<proteinExistence type="predicted"/>
<dbReference type="SUPFAM" id="SSF51735">
    <property type="entry name" value="NAD(P)-binding Rossmann-fold domains"/>
    <property type="match status" value="1"/>
</dbReference>
<dbReference type="Proteomes" id="UP000223913">
    <property type="component" value="Unassembled WGS sequence"/>
</dbReference>
<dbReference type="InterPro" id="IPR001509">
    <property type="entry name" value="Epimerase_deHydtase"/>
</dbReference>
<comment type="subcellular location">
    <subcellularLocation>
        <location evidence="1">Membrane</location>
    </subcellularLocation>
</comment>
<evidence type="ECO:0000259" key="2">
    <source>
        <dbReference type="Pfam" id="PF01370"/>
    </source>
</evidence>
<dbReference type="InterPro" id="IPR036291">
    <property type="entry name" value="NAD(P)-bd_dom_sf"/>
</dbReference>
<reference evidence="3 4" key="1">
    <citation type="submission" date="2017-10" db="EMBL/GenBank/DDBJ databases">
        <title>The draft genome sequence of Lewinella nigricans NBRC 102662.</title>
        <authorList>
            <person name="Wang K."/>
        </authorList>
    </citation>
    <scope>NUCLEOTIDE SEQUENCE [LARGE SCALE GENOMIC DNA]</scope>
    <source>
        <strain evidence="3 4">NBRC 102662</strain>
    </source>
</reference>
<dbReference type="PANTHER" id="PTHR14097">
    <property type="entry name" value="OXIDOREDUCTASE HTATIP2"/>
    <property type="match status" value="1"/>
</dbReference>
<name>A0A2D0NH99_FLAN2</name>
<evidence type="ECO:0000313" key="3">
    <source>
        <dbReference type="EMBL" id="PHN07143.1"/>
    </source>
</evidence>
<dbReference type="PANTHER" id="PTHR14097:SF8">
    <property type="entry name" value="NAD(P)-BINDING DOMAIN-CONTAINING PROTEIN"/>
    <property type="match status" value="1"/>
</dbReference>
<feature type="domain" description="NAD-dependent epimerase/dehydratase" evidence="2">
    <location>
        <begin position="4"/>
        <end position="106"/>
    </location>
</feature>
<dbReference type="EMBL" id="PDUD01000011">
    <property type="protein sequence ID" value="PHN07143.1"/>
    <property type="molecule type" value="Genomic_DNA"/>
</dbReference>
<dbReference type="OrthoDB" id="9798632at2"/>
<evidence type="ECO:0000313" key="4">
    <source>
        <dbReference type="Proteomes" id="UP000223913"/>
    </source>
</evidence>
<evidence type="ECO:0000256" key="1">
    <source>
        <dbReference type="ARBA" id="ARBA00004370"/>
    </source>
</evidence>
<sequence>MKKVIITGSTGMVGQGVLLECLDHPQIEKVLVVNRSTLGMEHPKLAEVLLADFMDVASVKEQLRGYDGCFYCMGVSAVGMDEQTYTHITYDTTRAFVEVLYELNPDMVFNYVSGTGTDSSEKGRLMWARVKGRTENLVLQRGFKDAYAFRPGVILPEKGIQSKTGWYNTMYSLTRPIFPWLKKLSAVTTTTKVGLAMIHTLFTPSDQKILENVDINRLAES</sequence>
<dbReference type="Gene3D" id="3.40.50.720">
    <property type="entry name" value="NAD(P)-binding Rossmann-like Domain"/>
    <property type="match status" value="1"/>
</dbReference>
<keyword evidence="4" id="KW-1185">Reference proteome</keyword>
<protein>
    <submittedName>
        <fullName evidence="3">Epimerase</fullName>
    </submittedName>
</protein>
<comment type="caution">
    <text evidence="3">The sequence shown here is derived from an EMBL/GenBank/DDBJ whole genome shotgun (WGS) entry which is preliminary data.</text>
</comment>
<gene>
    <name evidence="3" type="ORF">CRP01_07910</name>
</gene>
<organism evidence="3 4">
    <name type="scientific">Flavilitoribacter nigricans (strain ATCC 23147 / DSM 23189 / NBRC 102662 / NCIMB 1420 / SS-2)</name>
    <name type="common">Lewinella nigricans</name>
    <dbReference type="NCBI Taxonomy" id="1122177"/>
    <lineage>
        <taxon>Bacteria</taxon>
        <taxon>Pseudomonadati</taxon>
        <taxon>Bacteroidota</taxon>
        <taxon>Saprospiria</taxon>
        <taxon>Saprospirales</taxon>
        <taxon>Lewinellaceae</taxon>
        <taxon>Flavilitoribacter</taxon>
    </lineage>
</organism>
<dbReference type="Pfam" id="PF01370">
    <property type="entry name" value="Epimerase"/>
    <property type="match status" value="1"/>
</dbReference>
<dbReference type="RefSeq" id="WP_099149478.1">
    <property type="nucleotide sequence ID" value="NZ_PDUD01000011.1"/>
</dbReference>
<accession>A0A2D0NH99</accession>
<dbReference type="GO" id="GO:0016020">
    <property type="term" value="C:membrane"/>
    <property type="evidence" value="ECO:0007669"/>
    <property type="project" value="UniProtKB-SubCell"/>
</dbReference>